<dbReference type="EMBL" id="CP045871">
    <property type="protein sequence ID" value="QGG79176.1"/>
    <property type="molecule type" value="Genomic_DNA"/>
</dbReference>
<protein>
    <submittedName>
        <fullName evidence="2">DUF2909 family protein</fullName>
    </submittedName>
</protein>
<evidence type="ECO:0000313" key="3">
    <source>
        <dbReference type="Proteomes" id="UP000388235"/>
    </source>
</evidence>
<keyword evidence="1" id="KW-1133">Transmembrane helix</keyword>
<dbReference type="OrthoDB" id="7068201at2"/>
<feature type="transmembrane region" description="Helical" evidence="1">
    <location>
        <begin position="6"/>
        <end position="27"/>
    </location>
</feature>
<keyword evidence="3" id="KW-1185">Reference proteome</keyword>
<dbReference type="Proteomes" id="UP000388235">
    <property type="component" value="Chromosome"/>
</dbReference>
<dbReference type="KEGG" id="llp:GH975_00820"/>
<gene>
    <name evidence="2" type="ORF">GH975_00820</name>
</gene>
<name>A0A5Q2QAT9_9GAMM</name>
<dbReference type="RefSeq" id="WP_153712680.1">
    <property type="nucleotide sequence ID" value="NZ_CP045871.1"/>
</dbReference>
<reference evidence="2 3" key="1">
    <citation type="submission" date="2019-11" db="EMBL/GenBank/DDBJ databases">
        <authorList>
            <person name="Khan S.A."/>
            <person name="Jeon C.O."/>
            <person name="Chun B.H."/>
        </authorList>
    </citation>
    <scope>NUCLEOTIDE SEQUENCE [LARGE SCALE GENOMIC DNA]</scope>
    <source>
        <strain evidence="2 3">IMCC 1097</strain>
    </source>
</reference>
<dbReference type="Pfam" id="PF11137">
    <property type="entry name" value="DUF2909"/>
    <property type="match status" value="1"/>
</dbReference>
<organism evidence="2 3">
    <name type="scientific">Litorivicinus lipolyticus</name>
    <dbReference type="NCBI Taxonomy" id="418701"/>
    <lineage>
        <taxon>Bacteria</taxon>
        <taxon>Pseudomonadati</taxon>
        <taxon>Pseudomonadota</taxon>
        <taxon>Gammaproteobacteria</taxon>
        <taxon>Oceanospirillales</taxon>
        <taxon>Litorivicinaceae</taxon>
        <taxon>Litorivicinus</taxon>
    </lineage>
</organism>
<sequence>MSAFALKIIIVLLFAAVVASLSSGLWFLLNDQQDSKRTLYALGVRITLAALLVIAVAYGVLSGTLAIQAPWNG</sequence>
<accession>A0A5Q2QAT9</accession>
<evidence type="ECO:0000256" key="1">
    <source>
        <dbReference type="SAM" id="Phobius"/>
    </source>
</evidence>
<proteinExistence type="predicted"/>
<feature type="transmembrane region" description="Helical" evidence="1">
    <location>
        <begin position="39"/>
        <end position="61"/>
    </location>
</feature>
<keyword evidence="1" id="KW-0812">Transmembrane</keyword>
<evidence type="ECO:0000313" key="2">
    <source>
        <dbReference type="EMBL" id="QGG79176.1"/>
    </source>
</evidence>
<dbReference type="InterPro" id="IPR021313">
    <property type="entry name" value="DUF2909"/>
</dbReference>
<dbReference type="AlphaFoldDB" id="A0A5Q2QAT9"/>
<keyword evidence="1" id="KW-0472">Membrane</keyword>